<gene>
    <name evidence="1" type="ORF">TRIP_D310183</name>
</gene>
<reference evidence="1" key="1">
    <citation type="submission" date="2018-07" db="EMBL/GenBank/DDBJ databases">
        <authorList>
            <consortium name="Genoscope - CEA"/>
            <person name="William W."/>
        </authorList>
    </citation>
    <scope>NUCLEOTIDE SEQUENCE</scope>
    <source>
        <strain evidence="1">IK1</strain>
    </source>
</reference>
<proteinExistence type="predicted"/>
<evidence type="ECO:0000313" key="1">
    <source>
        <dbReference type="EMBL" id="VBB45788.1"/>
    </source>
</evidence>
<accession>A0A653ACI4</accession>
<organism evidence="1">
    <name type="scientific">uncultured Paludibacter sp</name>
    <dbReference type="NCBI Taxonomy" id="497635"/>
    <lineage>
        <taxon>Bacteria</taxon>
        <taxon>Pseudomonadati</taxon>
        <taxon>Bacteroidota</taxon>
        <taxon>Bacteroidia</taxon>
        <taxon>Bacteroidales</taxon>
        <taxon>Paludibacteraceae</taxon>
        <taxon>Paludibacter</taxon>
        <taxon>environmental samples</taxon>
    </lineage>
</organism>
<sequence>MKKYIITYLKSADGFNLLSLHLKNTTMKTIIKTTLAAILLLATSQLFAQREKEIQNSEVQGIYLNADNFKSGELTRPTDKQHAGDKIKLKQFFISPEIITIEQGKKTVFYKDSIFAIQLTNGENYRFINRDPYLIADTSSLYIYTRKTVKATSKQVGPRSTFIAVPVTYYYFSFGNHKTIYSLTLANLRKYVLTDSAIHMAVCDKFTSDEMLQKINKKTGRFELNETILSKLNK</sequence>
<dbReference type="EMBL" id="UPXZ01000025">
    <property type="protein sequence ID" value="VBB45788.1"/>
    <property type="molecule type" value="Genomic_DNA"/>
</dbReference>
<dbReference type="AlphaFoldDB" id="A0A653ACI4"/>
<protein>
    <submittedName>
        <fullName evidence="1">Uncharacterized protein</fullName>
    </submittedName>
</protein>
<name>A0A653ACI4_9BACT</name>